<accession>A0A4P6K2F6</accession>
<protein>
    <recommendedName>
        <fullName evidence="3">Queuosine 5'-phosphate N-glycosylase/hydrolase</fullName>
    </recommendedName>
    <alternativeName>
        <fullName evidence="4">Queuosine-nucleotide N-glycosylase/hydrolase</fullName>
    </alternativeName>
</protein>
<gene>
    <name evidence="6" type="ORF">EPA93_41935</name>
</gene>
<reference evidence="6 7" key="1">
    <citation type="submission" date="2019-01" db="EMBL/GenBank/DDBJ databases">
        <title>Ktedonosporobacter rubrisoli SCAWS-G2.</title>
        <authorList>
            <person name="Huang Y."/>
            <person name="Yan B."/>
        </authorList>
    </citation>
    <scope>NUCLEOTIDE SEQUENCE [LARGE SCALE GENOMIC DNA]</scope>
    <source>
        <strain evidence="6 7">SCAWS-G2</strain>
    </source>
</reference>
<evidence type="ECO:0000313" key="7">
    <source>
        <dbReference type="Proteomes" id="UP000290365"/>
    </source>
</evidence>
<organism evidence="6 7">
    <name type="scientific">Ktedonosporobacter rubrisoli</name>
    <dbReference type="NCBI Taxonomy" id="2509675"/>
    <lineage>
        <taxon>Bacteria</taxon>
        <taxon>Bacillati</taxon>
        <taxon>Chloroflexota</taxon>
        <taxon>Ktedonobacteria</taxon>
        <taxon>Ktedonobacterales</taxon>
        <taxon>Ktedonosporobacteraceae</taxon>
        <taxon>Ktedonosporobacter</taxon>
    </lineage>
</organism>
<dbReference type="EMBL" id="CP035758">
    <property type="protein sequence ID" value="QBD82195.1"/>
    <property type="molecule type" value="Genomic_DNA"/>
</dbReference>
<dbReference type="GO" id="GO:0006400">
    <property type="term" value="P:tRNA modification"/>
    <property type="evidence" value="ECO:0007669"/>
    <property type="project" value="TreeGrafter"/>
</dbReference>
<dbReference type="PANTHER" id="PTHR21314">
    <property type="entry name" value="QUEUOSINE 5'-PHOSPHATE N-GLYCOSYLASE_HYDROLASE-RELATED"/>
    <property type="match status" value="1"/>
</dbReference>
<keyword evidence="7" id="KW-1185">Reference proteome</keyword>
<dbReference type="PANTHER" id="PTHR21314:SF0">
    <property type="entry name" value="QUEUOSINE 5'-PHOSPHATE N-GLYCOSYLASE_HYDROLASE"/>
    <property type="match status" value="1"/>
</dbReference>
<evidence type="ECO:0000256" key="1">
    <source>
        <dbReference type="ARBA" id="ARBA00022801"/>
    </source>
</evidence>
<evidence type="ECO:0000313" key="6">
    <source>
        <dbReference type="EMBL" id="QBD82195.1"/>
    </source>
</evidence>
<dbReference type="AlphaFoldDB" id="A0A4P6K2F6"/>
<dbReference type="OrthoDB" id="145736at2"/>
<keyword evidence="1" id="KW-0378">Hydrolase</keyword>
<dbReference type="InterPro" id="IPR019438">
    <property type="entry name" value="Q_salvage"/>
</dbReference>
<dbReference type="RefSeq" id="WP_129893264.1">
    <property type="nucleotide sequence ID" value="NZ_CP035758.1"/>
</dbReference>
<sequence length="348" mass="40221">MTETSIWNSIDDEDIYTLPADSRLGVLSSTKSVVEQGERVWINTDQVVALSEQWIVEDNQRTELQASPAAWDEHYHFFDGTERTVNWLLLLDALNFCFWAEANQPRWTIEYEGETLNGYWAEAAALTRAVKEGIPLWDAEYLSTISSETLAQIFRGSQPIPLLEQRVNNAREVGHVLLERFDGQFSHAIEQAQHSAVTLALLIAENFPSFHDTALYRKQEVRFFKRAQICVADLHSAFKGQQWGTFNDIDQLTAFADYKLPQVLRHYHVIEYDPTLAELIDNQELLKAGSEEEIEIRSATIWACELLRRAMSKRGKFMTVAQIDQRLWLLGQNSAEMRPYHRTRTIYY</sequence>
<proteinExistence type="inferred from homology"/>
<evidence type="ECO:0000256" key="4">
    <source>
        <dbReference type="ARBA" id="ARBA00035393"/>
    </source>
</evidence>
<evidence type="ECO:0000256" key="3">
    <source>
        <dbReference type="ARBA" id="ARBA00035306"/>
    </source>
</evidence>
<dbReference type="GO" id="GO:0016787">
    <property type="term" value="F:hydrolase activity"/>
    <property type="evidence" value="ECO:0007669"/>
    <property type="project" value="UniProtKB-KW"/>
</dbReference>
<dbReference type="Proteomes" id="UP000290365">
    <property type="component" value="Chromosome"/>
</dbReference>
<evidence type="ECO:0000256" key="5">
    <source>
        <dbReference type="ARBA" id="ARBA00048204"/>
    </source>
</evidence>
<comment type="similarity">
    <text evidence="2">Belongs to the QNG1 protein family.</text>
</comment>
<evidence type="ECO:0000256" key="2">
    <source>
        <dbReference type="ARBA" id="ARBA00035119"/>
    </source>
</evidence>
<dbReference type="KEGG" id="kbs:EPA93_41935"/>
<name>A0A4P6K2F6_KTERU</name>
<dbReference type="Pfam" id="PF10343">
    <property type="entry name" value="Q_salvage"/>
    <property type="match status" value="1"/>
</dbReference>
<comment type="catalytic activity">
    <reaction evidence="5">
        <text>queuosine 5'-phosphate + H2O = queuine + D-ribose 5-phosphate</text>
        <dbReference type="Rhea" id="RHEA:75387"/>
        <dbReference type="ChEBI" id="CHEBI:15377"/>
        <dbReference type="ChEBI" id="CHEBI:17433"/>
        <dbReference type="ChEBI" id="CHEBI:78346"/>
        <dbReference type="ChEBI" id="CHEBI:194371"/>
    </reaction>
    <physiologicalReaction direction="left-to-right" evidence="5">
        <dbReference type="Rhea" id="RHEA:75388"/>
    </physiologicalReaction>
</comment>